<dbReference type="InterPro" id="IPR013509">
    <property type="entry name" value="RNR_lsu_N"/>
</dbReference>
<dbReference type="Pfam" id="PF02867">
    <property type="entry name" value="Ribonuc_red_lgC"/>
    <property type="match status" value="2"/>
</dbReference>
<evidence type="ECO:0000259" key="16">
    <source>
        <dbReference type="Pfam" id="PF12637"/>
    </source>
</evidence>
<sequence length="799" mass="88456">MEITTQCKTLSPIAEDILGKRYYHEGEDWRGLCERVSFVIANGDKELAEDFFNIMYNLDFLPNSPTLANAGKDGDRQQLSACFILPVEDDIVEIMETVKNTAIVHKSGGGTGFDFSSTRPKGSPVSSTNGVASGPLSWMKIINATTEEVKQGGMRRGANMGTLRVDHPDILDFILCKKNDKTMTNFNLSVAVSDVFMAAVEKGDNFELVNPHNKETVLMDAREIFDIICENAWESGEPGMIFIDAVNSTNPVPHLGAIRSSNPCGEFYFIPFGVCNLGSINLVNMLKATEDGSYEIDFDRLRKITEIAVTFLDKVIDVNHFPLTEIHDMAHKTRPIGLGVMGLADMLLYMKLPYDSDAGREMVGEVMKFIDEVGWETSNMLGREFGTFPEFQQGSLPSQKTPRNCQITTIAPTGTLATFAGVSFGIEPNFNYVYKRKIVDSEFIQVHPLFEQVAKEEDFYSEELMEKLRTTPSLKIRDLDEVPDHVKEYFVTAFDISPEDHVKMQATVQKYVDNAVSKTINLPYDATSEQIGELYMMAWKLGCKGLTVYRDGSRDDQVIVAAKESGKDDIKLLEICGDTDAEEADIAEDIAPTQIDIMNPDTLASAMVDLSPEEKCELLQRVNLFRLDYNTKIDLHPKETVNGKRTKFTTGCGELYCKSFENPINDGDDAILWELFMTTVGGGCKAHSAALAITVSLALQGRANIKSLTHHWSKIQCDACKGRDTDGKSCPSIVANYIRSLTQDPASGNVRKAIAAPKSAQKTIKVQTSLKGVCPECGEAIRRIDGCRSCSACGWTRCD</sequence>
<dbReference type="GO" id="GO:0031419">
    <property type="term" value="F:cobalamin binding"/>
    <property type="evidence" value="ECO:0007669"/>
    <property type="project" value="UniProtKB-KW"/>
</dbReference>
<dbReference type="PRINTS" id="PR01183">
    <property type="entry name" value="RIBORDTASEM1"/>
</dbReference>
<dbReference type="GO" id="GO:0009263">
    <property type="term" value="P:deoxyribonucleotide biosynthetic process"/>
    <property type="evidence" value="ECO:0007669"/>
    <property type="project" value="InterPro"/>
</dbReference>
<keyword evidence="8 13" id="KW-0560">Oxidoreductase</keyword>
<evidence type="ECO:0000256" key="13">
    <source>
        <dbReference type="RuleBase" id="RU364064"/>
    </source>
</evidence>
<dbReference type="PANTHER" id="PTHR43371:SF1">
    <property type="entry name" value="RIBONUCLEOSIDE-DIPHOSPHATE REDUCTASE"/>
    <property type="match status" value="1"/>
</dbReference>
<dbReference type="Pfam" id="PF00317">
    <property type="entry name" value="Ribonuc_red_lgN"/>
    <property type="match status" value="1"/>
</dbReference>
<dbReference type="InterPro" id="IPR000788">
    <property type="entry name" value="RNR_lg_C"/>
</dbReference>
<keyword evidence="18" id="KW-1185">Reference proteome</keyword>
<evidence type="ECO:0000256" key="5">
    <source>
        <dbReference type="ARBA" id="ARBA00022628"/>
    </source>
</evidence>
<accession>A0A1I4SUC8</accession>
<evidence type="ECO:0000256" key="9">
    <source>
        <dbReference type="ARBA" id="ARBA00023157"/>
    </source>
</evidence>
<evidence type="ECO:0000259" key="14">
    <source>
        <dbReference type="Pfam" id="PF00317"/>
    </source>
</evidence>
<dbReference type="AlphaFoldDB" id="A0A1I4SUC8"/>
<keyword evidence="7 13" id="KW-0547">Nucleotide-binding</keyword>
<evidence type="ECO:0000313" key="17">
    <source>
        <dbReference type="EMBL" id="SFM68138.1"/>
    </source>
</evidence>
<protein>
    <recommendedName>
        <fullName evidence="4 13">Vitamin B12-dependent ribonucleotide reductase</fullName>
        <ecNumber evidence="3 13">1.17.4.1</ecNumber>
    </recommendedName>
</protein>
<evidence type="ECO:0000259" key="15">
    <source>
        <dbReference type="Pfam" id="PF02867"/>
    </source>
</evidence>
<dbReference type="GO" id="GO:0004748">
    <property type="term" value="F:ribonucleoside-diphosphate reductase activity, thioredoxin disulfide as acceptor"/>
    <property type="evidence" value="ECO:0007669"/>
    <property type="project" value="UniProtKB-EC"/>
</dbReference>
<dbReference type="SUPFAM" id="SSF51998">
    <property type="entry name" value="PFL-like glycyl radical enzymes"/>
    <property type="match status" value="1"/>
</dbReference>
<keyword evidence="9" id="KW-1015">Disulfide bond</keyword>
<evidence type="ECO:0000256" key="7">
    <source>
        <dbReference type="ARBA" id="ARBA00022741"/>
    </source>
</evidence>
<dbReference type="PANTHER" id="PTHR43371">
    <property type="entry name" value="VITAMIN B12-DEPENDENT RIBONUCLEOTIDE REDUCTASE"/>
    <property type="match status" value="1"/>
</dbReference>
<comment type="catalytic activity">
    <reaction evidence="12 13">
        <text>a 2'-deoxyribonucleoside 5'-diphosphate + [thioredoxin]-disulfide + H2O = a ribonucleoside 5'-diphosphate + [thioredoxin]-dithiol</text>
        <dbReference type="Rhea" id="RHEA:23252"/>
        <dbReference type="Rhea" id="RHEA-COMP:10698"/>
        <dbReference type="Rhea" id="RHEA-COMP:10700"/>
        <dbReference type="ChEBI" id="CHEBI:15377"/>
        <dbReference type="ChEBI" id="CHEBI:29950"/>
        <dbReference type="ChEBI" id="CHEBI:50058"/>
        <dbReference type="ChEBI" id="CHEBI:57930"/>
        <dbReference type="ChEBI" id="CHEBI:73316"/>
        <dbReference type="EC" id="1.17.4.1"/>
    </reaction>
</comment>
<evidence type="ECO:0000256" key="6">
    <source>
        <dbReference type="ARBA" id="ARBA00022634"/>
    </source>
</evidence>
<evidence type="ECO:0000256" key="8">
    <source>
        <dbReference type="ARBA" id="ARBA00023002"/>
    </source>
</evidence>
<comment type="similarity">
    <text evidence="2 13">Belongs to the ribonucleoside diphosphate reductase class-2 family.</text>
</comment>
<dbReference type="NCBIfam" id="TIGR02504">
    <property type="entry name" value="NrdJ_Z"/>
    <property type="match status" value="1"/>
</dbReference>
<comment type="cofactor">
    <cofactor evidence="1 13">
        <name>adenosylcob(III)alamin</name>
        <dbReference type="ChEBI" id="CHEBI:18408"/>
    </cofactor>
</comment>
<dbReference type="CDD" id="cd02888">
    <property type="entry name" value="RNR_II_dimer"/>
    <property type="match status" value="1"/>
</dbReference>
<dbReference type="InterPro" id="IPR008926">
    <property type="entry name" value="RNR_R1-su_N"/>
</dbReference>
<dbReference type="InterPro" id="IPR013344">
    <property type="entry name" value="RNR_NrdJ/NrdZ"/>
</dbReference>
<evidence type="ECO:0000256" key="10">
    <source>
        <dbReference type="ARBA" id="ARBA00023285"/>
    </source>
</evidence>
<keyword evidence="5 13" id="KW-0846">Cobalamin</keyword>
<dbReference type="EMBL" id="FOUJ01000004">
    <property type="protein sequence ID" value="SFM68138.1"/>
    <property type="molecule type" value="Genomic_DNA"/>
</dbReference>
<keyword evidence="6 13" id="KW-0237">DNA synthesis</keyword>
<dbReference type="InterPro" id="IPR024434">
    <property type="entry name" value="TSCPD_dom"/>
</dbReference>
<dbReference type="RefSeq" id="WP_091936539.1">
    <property type="nucleotide sequence ID" value="NZ_FOUJ01000004.1"/>
</dbReference>
<evidence type="ECO:0000313" key="18">
    <source>
        <dbReference type="Proteomes" id="UP000198535"/>
    </source>
</evidence>
<dbReference type="SUPFAM" id="SSF48168">
    <property type="entry name" value="R1 subunit of ribonucleotide reductase, N-terminal domain"/>
    <property type="match status" value="1"/>
</dbReference>
<organism evidence="17 18">
    <name type="scientific">Methanolobus profundi</name>
    <dbReference type="NCBI Taxonomy" id="487685"/>
    <lineage>
        <taxon>Archaea</taxon>
        <taxon>Methanobacteriati</taxon>
        <taxon>Methanobacteriota</taxon>
        <taxon>Stenosarchaea group</taxon>
        <taxon>Methanomicrobia</taxon>
        <taxon>Methanosarcinales</taxon>
        <taxon>Methanosarcinaceae</taxon>
        <taxon>Methanolobus</taxon>
    </lineage>
</organism>
<dbReference type="GO" id="GO:0005524">
    <property type="term" value="F:ATP binding"/>
    <property type="evidence" value="ECO:0007669"/>
    <property type="project" value="InterPro"/>
</dbReference>
<dbReference type="OrthoDB" id="6188at2157"/>
<feature type="domain" description="Ribonucleotide reductase large subunit C-terminal" evidence="15">
    <location>
        <begin position="403"/>
        <end position="549"/>
    </location>
</feature>
<dbReference type="Pfam" id="PF12637">
    <property type="entry name" value="TSCPD"/>
    <property type="match status" value="1"/>
</dbReference>
<feature type="domain" description="TSCPD" evidence="16">
    <location>
        <begin position="637"/>
        <end position="739"/>
    </location>
</feature>
<dbReference type="InterPro" id="IPR050862">
    <property type="entry name" value="RdRp_reductase_class-2"/>
</dbReference>
<keyword evidence="10 13" id="KW-0170">Cobalt</keyword>
<dbReference type="Gene3D" id="3.20.70.20">
    <property type="match status" value="1"/>
</dbReference>
<evidence type="ECO:0000256" key="1">
    <source>
        <dbReference type="ARBA" id="ARBA00001922"/>
    </source>
</evidence>
<proteinExistence type="inferred from homology"/>
<feature type="domain" description="Ribonucleotide reductase large subunit C-terminal" evidence="15">
    <location>
        <begin position="80"/>
        <end position="394"/>
    </location>
</feature>
<dbReference type="UniPathway" id="UPA00326"/>
<dbReference type="Proteomes" id="UP000198535">
    <property type="component" value="Unassembled WGS sequence"/>
</dbReference>
<dbReference type="GO" id="GO:0071897">
    <property type="term" value="P:DNA biosynthetic process"/>
    <property type="evidence" value="ECO:0007669"/>
    <property type="project" value="UniProtKB-KW"/>
</dbReference>
<gene>
    <name evidence="17" type="ORF">SAMN04488696_2022</name>
</gene>
<evidence type="ECO:0000256" key="3">
    <source>
        <dbReference type="ARBA" id="ARBA00012274"/>
    </source>
</evidence>
<name>A0A1I4SUC8_9EURY</name>
<evidence type="ECO:0000256" key="11">
    <source>
        <dbReference type="ARBA" id="ARBA00025437"/>
    </source>
</evidence>
<dbReference type="EC" id="1.17.4.1" evidence="3 13"/>
<dbReference type="STRING" id="487685.SAMN04488696_2022"/>
<comment type="function">
    <text evidence="11 13">Catalyzes the reduction of ribonucleotides to deoxyribonucleotides. May function to provide a pool of deoxyribonucleotide precursors for DNA repair during oxygen limitation and/or for immediate growth after restoration of oxygen.</text>
</comment>
<evidence type="ECO:0000256" key="2">
    <source>
        <dbReference type="ARBA" id="ARBA00007405"/>
    </source>
</evidence>
<evidence type="ECO:0000256" key="12">
    <source>
        <dbReference type="ARBA" id="ARBA00047754"/>
    </source>
</evidence>
<evidence type="ECO:0000256" key="4">
    <source>
        <dbReference type="ARBA" id="ARBA00014409"/>
    </source>
</evidence>
<feature type="domain" description="Ribonucleotide reductase large subunit N-terminal" evidence="14">
    <location>
        <begin position="10"/>
        <end position="73"/>
    </location>
</feature>
<reference evidence="18" key="1">
    <citation type="submission" date="2016-10" db="EMBL/GenBank/DDBJ databases">
        <authorList>
            <person name="Varghese N."/>
            <person name="Submissions S."/>
        </authorList>
    </citation>
    <scope>NUCLEOTIDE SEQUENCE [LARGE SCALE GENOMIC DNA]</scope>
    <source>
        <strain evidence="18">Mob M</strain>
    </source>
</reference>